<dbReference type="SMART" id="SM00827">
    <property type="entry name" value="PKS_AT"/>
    <property type="match status" value="1"/>
</dbReference>
<dbReference type="GO" id="GO:0031177">
    <property type="term" value="F:phosphopantetheine binding"/>
    <property type="evidence" value="ECO:0007669"/>
    <property type="project" value="InterPro"/>
</dbReference>
<sequence>MVAEGRESRSPVPKQKWHHDAFYHPDASRHGTHNVEYGHWFQQDVYEFDAPFFNISASEAIALDPQQRMLLECSYEAFENSGTPISKVLGTDTSVFAACFATDYTDMLWRDPETVPAYQCTNSGFSRSNMANRISFSFDLKGPSVTVDTACSGGLTALHFACQSLISGDSRQALAAGSSLILGPESMVTMSMMNFLSPDGRCYAFDERANGYARGEGVAVLLLKRLEDALADGDTVRAIIRGTGCNQDGKTPGITMPNGVSQEDLIRSVYTKTGLDPLETSYVECHGTGTQAGDTTEMGALKAVFGSGRQLRNPLMIGSVKTNIGHLEGASGLAGVIKTILMLENGIVLPHRNFVTANSRIPLREWALRVPVTVEAWSCSSARRASVNSFGYGGTNVHAIIESAEDYLKARGYKADDFTRSSALAIVAIQNALSQVHTNGHSATTTTKSPNGRSNGHLNGFGNSSSVVNDANHHGTRAQNQQGNGHHIWKTNGHTERVNDQIKAKKQLFALSAFDPKAGKMWADKLADYIQDRHEVNEADLLDGLAFTLSDRRTIHSWKASIVADSRKSLISQLRDCQFVNVPPKKNIGFIFTGQGAQWCGMGKELIGAFPRFRQSLEDCEAALLRFGASFNVLDELQADFEESQVNKAQYSQPLCTALQIALVNLLDSWNIHPVSVTGHSSGEIAAAYCAGAISLEDAMLIAYERGCATVELADKGVEGAMAAVSMTREELSPILSNLRNGKAVIACSNSPSSFTVSGDRSAVDELQQILRAQGVYNRRLVVGVAYHSHHMNLVADSYRAAISNIEAKEQSGARFFSSVTGKQVKTSNLGVDYWVNNLVSEVRFSQSVRQLANYEYPDGASRVQTLVEIGPHGALAGPIRQILQADESLVKSSIETLSVLTRKKDAVVTALGMASSLFVSGHAIRLSAVNGNWNSGISPLIDLPPYVWNHTKSYTAESRISKAHLRRENPRTDILGVFDVHSSPLEPRWRQILRLSELPWLRDHSIQSAIVYPAAGYITMAIEAARQRKSWVAPGAHVFGYQFRDVAVSSALLISETPGEVEIVITLKAFSESVRSPSNLWDEFSVSSVSTENRWTEHCRGLIAVKAVSNATNPVNGLANGESVNATTEGMVADFNDVCTNPVDTADLYRHLSQVGMQYGPTFTNIHGIRCASGRCISQIQIPDTRAAMPMQFEHALVVHPTTLDSIFQTYLPALAEQMGQLNSPVVPVGIEDMFIAQDICSKAGELLAAYTSTTRKDNRFFSAEIDIFDGAYVTGKRPVIHVKEMTMAALDRNYRDENSGFALSRAFNMKWAPDVDLLSESQIQTLVRQRMYARTTNNLGVENDDTSDELSKALQFAAEYIYLLAHKSPGQKVLAMGCCTGSGATAVLSMLFALCDGVAPFAFFHCTESDPTIRQDWETRFPSWSSSLSQKEITAGAGDSQGKTISSQDLYDLVVVFNLSQSGQDSSDALSSSSLLLAPEGRLLLVDQSMESYFARVAISRNRPFETERPLTNGNHTEAKGFKGYQKWTEGVVAFHSTQGPTKKDPISELLIVVADGMPPEADLPHLQSLLQKLKVTADVVLLENADPTPTQACIMLTELSKPVLTAPTEAEWSALKRIAHASAGALWVTRGSGGDICTNPEASLTQGFTRTIRSETGDRPIVTLDLDGTHPLAAQATAECIANVFQRVLVSGGGVMEHELIERGVETPGLLDSLYFAPDERTNGMLAQQQVEVDVKAAGINFKDVMMAMGQIPVEDLGCECSGVVSAIGEEIASDPHGLRVGDRVMCLSSGSFCTKLRLDAKLAERIPDTMSFETAAAIPITHVTAYHSLHNIARLRKGETILIHAATGGLGQALVEMSQLIGAEVFVTVGSAEKKALVMDRFGLAEERILYSRDMSFTHDVMCSTGGRGVDAIVNSLAGEALRNSWTCIAPNGRFVELGQRDITLNTRLDMAPFARNASFTAFNLAFTMRNDPQAARDVLMKVLDLFASGALRGPDPLETYAFSELKQAFRKMQTGGHMGKLVAVAKPDDLVKHIATTTEGPLFRSDASYLLIGGLGGIGRATAVWMASGGAKHIICLNRSGLSNHQAQETVRAVEAAGCTATVFACDVADPAQLASTLEVARHQLPPIRGVIQGSMVLRDSMLANMTLEDYLAVMRPKLHGTRNLHDQLPTNLDFFIMESSVSGIVGNTAQAAYAAANTFLDAFARYRRSNGLPATTIDIGAVSGVGYLAQNEELELAMQRQGFEFTDEAGLMRLLGFSIRNSARDVNRAHIITGLGAWNPETSLPALDAPMFSHFRMKTATSVDVGKAEASLHQALKQSKEVNSAIDLILVALVNQIVSHTGVPVENVSTSKSLQDYGIDSLAAVELKNWISKEMESVIPIFELMAAESLSDLAAKIAGRSRLVVSSNGA</sequence>
<evidence type="ECO:0000313" key="11">
    <source>
        <dbReference type="Proteomes" id="UP001148299"/>
    </source>
</evidence>
<dbReference type="FunFam" id="3.40.366.10:FF:000002">
    <property type="entry name" value="Probable polyketide synthase 2"/>
    <property type="match status" value="1"/>
</dbReference>
<dbReference type="Pfam" id="PF16197">
    <property type="entry name" value="KAsynt_C_assoc"/>
    <property type="match status" value="1"/>
</dbReference>
<evidence type="ECO:0000256" key="2">
    <source>
        <dbReference type="ARBA" id="ARBA00022553"/>
    </source>
</evidence>
<dbReference type="InterPro" id="IPR009081">
    <property type="entry name" value="PP-bd_ACP"/>
</dbReference>
<dbReference type="InterPro" id="IPR049551">
    <property type="entry name" value="PKS_DH_C"/>
</dbReference>
<evidence type="ECO:0000256" key="4">
    <source>
        <dbReference type="ARBA" id="ARBA00023268"/>
    </source>
</evidence>
<dbReference type="InterPro" id="IPR013968">
    <property type="entry name" value="PKS_KR"/>
</dbReference>
<dbReference type="InterPro" id="IPR014031">
    <property type="entry name" value="Ketoacyl_synth_C"/>
</dbReference>
<dbReference type="GO" id="GO:0016491">
    <property type="term" value="F:oxidoreductase activity"/>
    <property type="evidence" value="ECO:0007669"/>
    <property type="project" value="InterPro"/>
</dbReference>
<reference evidence="10" key="1">
    <citation type="submission" date="2022-12" db="EMBL/GenBank/DDBJ databases">
        <authorList>
            <person name="Petersen C."/>
        </authorList>
    </citation>
    <scope>NUCLEOTIDE SEQUENCE</scope>
    <source>
        <strain evidence="10">IBT 35675</strain>
    </source>
</reference>
<evidence type="ECO:0000256" key="6">
    <source>
        <dbReference type="SAM" id="MobiDB-lite"/>
    </source>
</evidence>
<dbReference type="InterPro" id="IPR014030">
    <property type="entry name" value="Ketoacyl_synth_N"/>
</dbReference>
<dbReference type="InterPro" id="IPR032821">
    <property type="entry name" value="PKS_assoc"/>
</dbReference>
<dbReference type="Proteomes" id="UP001148299">
    <property type="component" value="Unassembled WGS sequence"/>
</dbReference>
<dbReference type="SMART" id="SM00829">
    <property type="entry name" value="PKS_ER"/>
    <property type="match status" value="1"/>
</dbReference>
<dbReference type="SUPFAM" id="SSF50129">
    <property type="entry name" value="GroES-like"/>
    <property type="match status" value="1"/>
</dbReference>
<dbReference type="FunFam" id="3.40.50.720:FF:000209">
    <property type="entry name" value="Polyketide synthase Pks12"/>
    <property type="match status" value="1"/>
</dbReference>
<dbReference type="InterPro" id="IPR016039">
    <property type="entry name" value="Thiolase-like"/>
</dbReference>
<dbReference type="InterPro" id="IPR016036">
    <property type="entry name" value="Malonyl_transacylase_ACP-bd"/>
</dbReference>
<dbReference type="InterPro" id="IPR056501">
    <property type="entry name" value="NAD-bd_HRPKS_sdrA"/>
</dbReference>
<feature type="region of interest" description="N-terminal hotdog fold" evidence="5">
    <location>
        <begin position="973"/>
        <end position="1111"/>
    </location>
</feature>
<dbReference type="Pfam" id="PF13602">
    <property type="entry name" value="ADH_zinc_N_2"/>
    <property type="match status" value="1"/>
</dbReference>
<name>A0A9W9QVX8_PENBR</name>
<feature type="compositionally biased region" description="Polar residues" evidence="6">
    <location>
        <begin position="438"/>
        <end position="469"/>
    </location>
</feature>
<dbReference type="Pfam" id="PF23114">
    <property type="entry name" value="NAD-bd_HRPKS_sdrA"/>
    <property type="match status" value="1"/>
</dbReference>
<dbReference type="Gene3D" id="3.30.70.3290">
    <property type="match status" value="1"/>
</dbReference>
<dbReference type="Pfam" id="PF14765">
    <property type="entry name" value="PS-DH"/>
    <property type="match status" value="1"/>
</dbReference>
<dbReference type="Pfam" id="PF08240">
    <property type="entry name" value="ADH_N"/>
    <property type="match status" value="1"/>
</dbReference>
<dbReference type="Pfam" id="PF08659">
    <property type="entry name" value="KR"/>
    <property type="match status" value="1"/>
</dbReference>
<dbReference type="InterPro" id="IPR049900">
    <property type="entry name" value="PKS_mFAS_DH"/>
</dbReference>
<dbReference type="GO" id="GO:0030639">
    <property type="term" value="P:polyketide biosynthetic process"/>
    <property type="evidence" value="ECO:0007669"/>
    <property type="project" value="UniProtKB-ARBA"/>
</dbReference>
<dbReference type="InterPro" id="IPR001227">
    <property type="entry name" value="Ac_transferase_dom_sf"/>
</dbReference>
<dbReference type="GO" id="GO:0004312">
    <property type="term" value="F:fatty acid synthase activity"/>
    <property type="evidence" value="ECO:0007669"/>
    <property type="project" value="TreeGrafter"/>
</dbReference>
<keyword evidence="3" id="KW-0808">Transferase</keyword>
<feature type="region of interest" description="Disordered" evidence="6">
    <location>
        <begin position="438"/>
        <end position="491"/>
    </location>
</feature>
<dbReference type="SMART" id="SM00823">
    <property type="entry name" value="PKS_PP"/>
    <property type="match status" value="1"/>
</dbReference>
<dbReference type="InterPro" id="IPR050091">
    <property type="entry name" value="PKS_NRPS_Biosynth_Enz"/>
</dbReference>
<dbReference type="GO" id="GO:1901336">
    <property type="term" value="P:lactone biosynthetic process"/>
    <property type="evidence" value="ECO:0007669"/>
    <property type="project" value="UniProtKB-ARBA"/>
</dbReference>
<dbReference type="InterPro" id="IPR049552">
    <property type="entry name" value="PKS_DH_N"/>
</dbReference>
<dbReference type="SUPFAM" id="SSF47336">
    <property type="entry name" value="ACP-like"/>
    <property type="match status" value="1"/>
</dbReference>
<dbReference type="EMBL" id="JAPZBR010000007">
    <property type="protein sequence ID" value="KAJ5346607.1"/>
    <property type="molecule type" value="Genomic_DNA"/>
</dbReference>
<dbReference type="InterPro" id="IPR036736">
    <property type="entry name" value="ACP-like_sf"/>
</dbReference>
<keyword evidence="4" id="KW-0511">Multifunctional enzyme</keyword>
<gene>
    <name evidence="10" type="ORF">N7541_009089</name>
</gene>
<dbReference type="PROSITE" id="PS52004">
    <property type="entry name" value="KS3_2"/>
    <property type="match status" value="1"/>
</dbReference>
<proteinExistence type="predicted"/>
<dbReference type="Pfam" id="PF21089">
    <property type="entry name" value="PKS_DH_N"/>
    <property type="match status" value="1"/>
</dbReference>
<dbReference type="CDD" id="cd05195">
    <property type="entry name" value="enoyl_red"/>
    <property type="match status" value="1"/>
</dbReference>
<dbReference type="Gene3D" id="3.40.50.720">
    <property type="entry name" value="NAD(P)-binding Rossmann-like Domain"/>
    <property type="match status" value="3"/>
</dbReference>
<evidence type="ECO:0000256" key="3">
    <source>
        <dbReference type="ARBA" id="ARBA00022679"/>
    </source>
</evidence>
<dbReference type="InterPro" id="IPR020806">
    <property type="entry name" value="PKS_PP-bd"/>
</dbReference>
<feature type="domain" description="Ketosynthase family 3 (KS3)" evidence="8">
    <location>
        <begin position="1"/>
        <end position="403"/>
    </location>
</feature>
<dbReference type="SUPFAM" id="SSF52151">
    <property type="entry name" value="FabD/lysophospholipase-like"/>
    <property type="match status" value="1"/>
</dbReference>
<evidence type="ECO:0000256" key="1">
    <source>
        <dbReference type="ARBA" id="ARBA00022450"/>
    </source>
</evidence>
<accession>A0A9W9QVX8</accession>
<dbReference type="PANTHER" id="PTHR43775">
    <property type="entry name" value="FATTY ACID SYNTHASE"/>
    <property type="match status" value="1"/>
</dbReference>
<dbReference type="SUPFAM" id="SSF53901">
    <property type="entry name" value="Thiolase-like"/>
    <property type="match status" value="1"/>
</dbReference>
<dbReference type="InterPro" id="IPR057326">
    <property type="entry name" value="KR_dom"/>
</dbReference>
<dbReference type="Pfam" id="PF23297">
    <property type="entry name" value="ACP_SdgA_C"/>
    <property type="match status" value="1"/>
</dbReference>
<dbReference type="SMART" id="SM00826">
    <property type="entry name" value="PKS_DH"/>
    <property type="match status" value="1"/>
</dbReference>
<feature type="active site" description="Proton donor; for dehydratase activity" evidence="5">
    <location>
        <position position="1206"/>
    </location>
</feature>
<feature type="domain" description="PKS/mFAS DH" evidence="9">
    <location>
        <begin position="973"/>
        <end position="1298"/>
    </location>
</feature>
<keyword evidence="11" id="KW-1185">Reference proteome</keyword>
<dbReference type="SMART" id="SM00822">
    <property type="entry name" value="PKS_KR"/>
    <property type="match status" value="1"/>
</dbReference>
<feature type="domain" description="Carrier" evidence="7">
    <location>
        <begin position="2330"/>
        <end position="2407"/>
    </location>
</feature>
<dbReference type="InterPro" id="IPR036291">
    <property type="entry name" value="NAD(P)-bd_dom_sf"/>
</dbReference>
<dbReference type="InterPro" id="IPR020841">
    <property type="entry name" value="PKS_Beta-ketoAc_synthase_dom"/>
</dbReference>
<dbReference type="Gene3D" id="3.90.180.10">
    <property type="entry name" value="Medium-chain alcohol dehydrogenases, catalytic domain"/>
    <property type="match status" value="1"/>
</dbReference>
<dbReference type="InterPro" id="IPR020843">
    <property type="entry name" value="ER"/>
</dbReference>
<dbReference type="SUPFAM" id="SSF55048">
    <property type="entry name" value="Probable ACP-binding domain of malonyl-CoA ACP transacylase"/>
    <property type="match status" value="1"/>
</dbReference>
<dbReference type="Pfam" id="PF00109">
    <property type="entry name" value="ketoacyl-synt"/>
    <property type="match status" value="1"/>
</dbReference>
<dbReference type="Gene3D" id="3.40.47.10">
    <property type="match status" value="1"/>
</dbReference>
<reference evidence="10" key="2">
    <citation type="journal article" date="2023" name="IMA Fungus">
        <title>Comparative genomic study of the Penicillium genus elucidates a diverse pangenome and 15 lateral gene transfer events.</title>
        <authorList>
            <person name="Petersen C."/>
            <person name="Sorensen T."/>
            <person name="Nielsen M.R."/>
            <person name="Sondergaard T.E."/>
            <person name="Sorensen J.L."/>
            <person name="Fitzpatrick D.A."/>
            <person name="Frisvad J.C."/>
            <person name="Nielsen K.L."/>
        </authorList>
    </citation>
    <scope>NUCLEOTIDE SEQUENCE</scope>
    <source>
        <strain evidence="10">IBT 35675</strain>
    </source>
</reference>
<dbReference type="Gene3D" id="3.10.129.110">
    <property type="entry name" value="Polyketide synthase dehydratase"/>
    <property type="match status" value="1"/>
</dbReference>
<keyword evidence="2" id="KW-0597">Phosphoprotein</keyword>
<evidence type="ECO:0000259" key="9">
    <source>
        <dbReference type="PROSITE" id="PS52019"/>
    </source>
</evidence>
<dbReference type="InterPro" id="IPR020807">
    <property type="entry name" value="PKS_DH"/>
</dbReference>
<dbReference type="PROSITE" id="PS52019">
    <property type="entry name" value="PKS_MFAS_DH"/>
    <property type="match status" value="1"/>
</dbReference>
<dbReference type="InterPro" id="IPR014043">
    <property type="entry name" value="Acyl_transferase_dom"/>
</dbReference>
<keyword evidence="1" id="KW-0596">Phosphopantetheine</keyword>
<organism evidence="10 11">
    <name type="scientific">Penicillium brevicompactum</name>
    <dbReference type="NCBI Taxonomy" id="5074"/>
    <lineage>
        <taxon>Eukaryota</taxon>
        <taxon>Fungi</taxon>
        <taxon>Dikarya</taxon>
        <taxon>Ascomycota</taxon>
        <taxon>Pezizomycotina</taxon>
        <taxon>Eurotiomycetes</taxon>
        <taxon>Eurotiomycetidae</taxon>
        <taxon>Eurotiales</taxon>
        <taxon>Aspergillaceae</taxon>
        <taxon>Penicillium</taxon>
    </lineage>
</organism>
<dbReference type="SUPFAM" id="SSF51735">
    <property type="entry name" value="NAD(P)-binding Rossmann-fold domains"/>
    <property type="match status" value="2"/>
</dbReference>
<dbReference type="InterPro" id="IPR011032">
    <property type="entry name" value="GroES-like_sf"/>
</dbReference>
<feature type="region of interest" description="C-terminal hotdog fold" evidence="5">
    <location>
        <begin position="1141"/>
        <end position="1298"/>
    </location>
</feature>
<dbReference type="Pfam" id="PF02801">
    <property type="entry name" value="Ketoacyl-synt_C"/>
    <property type="match status" value="1"/>
</dbReference>
<dbReference type="Gene3D" id="3.40.366.10">
    <property type="entry name" value="Malonyl-Coenzyme A Acyl Carrier Protein, domain 2"/>
    <property type="match status" value="1"/>
</dbReference>
<dbReference type="InterPro" id="IPR013154">
    <property type="entry name" value="ADH-like_N"/>
</dbReference>
<evidence type="ECO:0000259" key="7">
    <source>
        <dbReference type="PROSITE" id="PS50075"/>
    </source>
</evidence>
<dbReference type="SMART" id="SM00825">
    <property type="entry name" value="PKS_KS"/>
    <property type="match status" value="1"/>
</dbReference>
<dbReference type="Gene3D" id="1.10.1200.10">
    <property type="entry name" value="ACP-like"/>
    <property type="match status" value="1"/>
</dbReference>
<protein>
    <submittedName>
        <fullName evidence="10">Uncharacterized protein</fullName>
    </submittedName>
</protein>
<dbReference type="Pfam" id="PF00698">
    <property type="entry name" value="Acyl_transf_1"/>
    <property type="match status" value="1"/>
</dbReference>
<dbReference type="InterPro" id="IPR042104">
    <property type="entry name" value="PKS_dehydratase_sf"/>
</dbReference>
<evidence type="ECO:0000256" key="5">
    <source>
        <dbReference type="PROSITE-ProRule" id="PRU01363"/>
    </source>
</evidence>
<dbReference type="GO" id="GO:0006633">
    <property type="term" value="P:fatty acid biosynthetic process"/>
    <property type="evidence" value="ECO:0007669"/>
    <property type="project" value="TreeGrafter"/>
</dbReference>
<comment type="caution">
    <text evidence="10">The sequence shown here is derived from an EMBL/GenBank/DDBJ whole genome shotgun (WGS) entry which is preliminary data.</text>
</comment>
<dbReference type="PROSITE" id="PS50075">
    <property type="entry name" value="CARRIER"/>
    <property type="match status" value="1"/>
</dbReference>
<dbReference type="PANTHER" id="PTHR43775:SF29">
    <property type="entry name" value="ASPERFURANONE POLYKETIDE SYNTHASE AFOG-RELATED"/>
    <property type="match status" value="1"/>
</dbReference>
<dbReference type="CDD" id="cd00833">
    <property type="entry name" value="PKS"/>
    <property type="match status" value="1"/>
</dbReference>
<evidence type="ECO:0000313" key="10">
    <source>
        <dbReference type="EMBL" id="KAJ5346607.1"/>
    </source>
</evidence>
<feature type="active site" description="Proton acceptor; for dehydratase activity" evidence="5">
    <location>
        <position position="1005"/>
    </location>
</feature>
<evidence type="ECO:0000259" key="8">
    <source>
        <dbReference type="PROSITE" id="PS52004"/>
    </source>
</evidence>
<dbReference type="InterPro" id="IPR016035">
    <property type="entry name" value="Acyl_Trfase/lysoPLipase"/>
</dbReference>